<evidence type="ECO:0000313" key="11">
    <source>
        <dbReference type="EMBL" id="CAE8646819.1"/>
    </source>
</evidence>
<dbReference type="PANTHER" id="PTHR32057">
    <property type="entry name" value="PROTEIN ADENYLYLTRANSFERASE SELO, MITOCHONDRIAL"/>
    <property type="match status" value="1"/>
</dbReference>
<evidence type="ECO:0000256" key="9">
    <source>
        <dbReference type="ARBA" id="ARBA00031547"/>
    </source>
</evidence>
<keyword evidence="7" id="KW-0067">ATP-binding</keyword>
<evidence type="ECO:0000256" key="5">
    <source>
        <dbReference type="ARBA" id="ARBA00022723"/>
    </source>
</evidence>
<dbReference type="EMBL" id="CAJNNW010004853">
    <property type="protein sequence ID" value="CAE8646819.1"/>
    <property type="molecule type" value="Genomic_DNA"/>
</dbReference>
<gene>
    <name evidence="11" type="ORF">PGLA2088_LOCUS5141</name>
</gene>
<protein>
    <recommendedName>
        <fullName evidence="9">Selenoprotein O</fullName>
    </recommendedName>
</protein>
<keyword evidence="8" id="KW-0460">Magnesium</keyword>
<keyword evidence="6" id="KW-0547">Nucleotide-binding</keyword>
<dbReference type="PANTHER" id="PTHR32057:SF14">
    <property type="entry name" value="PROTEIN ADENYLYLTRANSFERASE SELO, MITOCHONDRIAL"/>
    <property type="match status" value="1"/>
</dbReference>
<keyword evidence="4" id="KW-0548">Nucleotidyltransferase</keyword>
<dbReference type="GO" id="GO:0070733">
    <property type="term" value="F:AMPylase activity"/>
    <property type="evidence" value="ECO:0007669"/>
    <property type="project" value="TreeGrafter"/>
</dbReference>
<evidence type="ECO:0000256" key="8">
    <source>
        <dbReference type="ARBA" id="ARBA00022842"/>
    </source>
</evidence>
<evidence type="ECO:0000256" key="2">
    <source>
        <dbReference type="ARBA" id="ARBA00009747"/>
    </source>
</evidence>
<feature type="region of interest" description="Disordered" evidence="10">
    <location>
        <begin position="69"/>
        <end position="89"/>
    </location>
</feature>
<evidence type="ECO:0000256" key="3">
    <source>
        <dbReference type="ARBA" id="ARBA00022679"/>
    </source>
</evidence>
<reference evidence="11" key="1">
    <citation type="submission" date="2021-02" db="EMBL/GenBank/DDBJ databases">
        <authorList>
            <person name="Dougan E. K."/>
            <person name="Rhodes N."/>
            <person name="Thang M."/>
            <person name="Chan C."/>
        </authorList>
    </citation>
    <scope>NUCLEOTIDE SEQUENCE</scope>
</reference>
<dbReference type="GO" id="GO:0005524">
    <property type="term" value="F:ATP binding"/>
    <property type="evidence" value="ECO:0007669"/>
    <property type="project" value="UniProtKB-KW"/>
</dbReference>
<evidence type="ECO:0000256" key="10">
    <source>
        <dbReference type="SAM" id="MobiDB-lite"/>
    </source>
</evidence>
<sequence length="378" mass="42410">MSIAEVVHEGQRWELQLKGAGRTPFSRQFDGRAVLRSSVREFLASECMHALGVPTTRALSLVASDSERVSRPWYPPPQESSKAAVRPPHPPSCLVEEKTAVLCRCAPSFLRVGHVELLVMRDSAVSVLEDNSKEKQELEELIWHVVEREYPHLLEKQLAFPDLVATMFEEFVQRQAFLTSEWLRVGYVQGNMNSDNCLLGGRTLDYGPFAFMESFDRDFQPFTSDIFGTYAFARQPLAAKTNAATLASALLAAFGAEGSGIFGGGKLQSRTALRLKGQLQASVEGFSEHFRSAHRDSCRRKLGLASWDEDTNDLWNDLLDLMQATQADFTVLFRLLSGVVVLPLAELARAFPDEKLDSDAEDAWQSWLERFLYARTQQ</sequence>
<evidence type="ECO:0000313" key="12">
    <source>
        <dbReference type="Proteomes" id="UP000626109"/>
    </source>
</evidence>
<dbReference type="Proteomes" id="UP000626109">
    <property type="component" value="Unassembled WGS sequence"/>
</dbReference>
<evidence type="ECO:0000256" key="6">
    <source>
        <dbReference type="ARBA" id="ARBA00022741"/>
    </source>
</evidence>
<dbReference type="AlphaFoldDB" id="A0A813I914"/>
<accession>A0A813I914</accession>
<evidence type="ECO:0000256" key="7">
    <source>
        <dbReference type="ARBA" id="ARBA00022840"/>
    </source>
</evidence>
<organism evidence="11 12">
    <name type="scientific">Polarella glacialis</name>
    <name type="common">Dinoflagellate</name>
    <dbReference type="NCBI Taxonomy" id="89957"/>
    <lineage>
        <taxon>Eukaryota</taxon>
        <taxon>Sar</taxon>
        <taxon>Alveolata</taxon>
        <taxon>Dinophyceae</taxon>
        <taxon>Suessiales</taxon>
        <taxon>Suessiaceae</taxon>
        <taxon>Polarella</taxon>
    </lineage>
</organism>
<name>A0A813I914_POLGL</name>
<proteinExistence type="inferred from homology"/>
<keyword evidence="5" id="KW-0479">Metal-binding</keyword>
<evidence type="ECO:0000256" key="4">
    <source>
        <dbReference type="ARBA" id="ARBA00022695"/>
    </source>
</evidence>
<comment type="cofactor">
    <cofactor evidence="1">
        <name>Mg(2+)</name>
        <dbReference type="ChEBI" id="CHEBI:18420"/>
    </cofactor>
</comment>
<keyword evidence="3" id="KW-0808">Transferase</keyword>
<dbReference type="InterPro" id="IPR003846">
    <property type="entry name" value="SelO"/>
</dbReference>
<dbReference type="GO" id="GO:0046872">
    <property type="term" value="F:metal ion binding"/>
    <property type="evidence" value="ECO:0007669"/>
    <property type="project" value="UniProtKB-KW"/>
</dbReference>
<comment type="similarity">
    <text evidence="2">Belongs to the SELO family.</text>
</comment>
<dbReference type="Pfam" id="PF02696">
    <property type="entry name" value="SelO"/>
    <property type="match status" value="1"/>
</dbReference>
<comment type="caution">
    <text evidence="11">The sequence shown here is derived from an EMBL/GenBank/DDBJ whole genome shotgun (WGS) entry which is preliminary data.</text>
</comment>
<evidence type="ECO:0000256" key="1">
    <source>
        <dbReference type="ARBA" id="ARBA00001946"/>
    </source>
</evidence>